<dbReference type="InterPro" id="IPR047150">
    <property type="entry name" value="SGT"/>
</dbReference>
<protein>
    <submittedName>
        <fullName evidence="3">Amidase family protein</fullName>
    </submittedName>
</protein>
<evidence type="ECO:0000256" key="2">
    <source>
        <dbReference type="ARBA" id="ARBA00022803"/>
    </source>
</evidence>
<evidence type="ECO:0000313" key="3">
    <source>
        <dbReference type="EMBL" id="KOO26025.1"/>
    </source>
</evidence>
<dbReference type="PANTHER" id="PTHR45831:SF2">
    <property type="entry name" value="LD24721P"/>
    <property type="match status" value="1"/>
</dbReference>
<dbReference type="GO" id="GO:0016020">
    <property type="term" value="C:membrane"/>
    <property type="evidence" value="ECO:0007669"/>
    <property type="project" value="TreeGrafter"/>
</dbReference>
<sequence>MGLFKEHNERFLERFGARAALGANDDERPWEAIALGREVQEQCKAPYVRPRLYRHLSAGEPGADEAAEKANEQALERYKAKDWESCYEAAGEAIRLNPRRVAYYGNRAAAALKLRGLEHLRQAARDCKEACALDPSYVKGYVRSAEAHFLMGEPHTVRIAIEMYEAAFRLEPQNASIEAALERIKMIFASDYA</sequence>
<evidence type="ECO:0000256" key="1">
    <source>
        <dbReference type="ARBA" id="ARBA00022737"/>
    </source>
</evidence>
<name>A0A0M0JHU0_9EUKA</name>
<dbReference type="GO" id="GO:0060090">
    <property type="term" value="F:molecular adaptor activity"/>
    <property type="evidence" value="ECO:0007669"/>
    <property type="project" value="TreeGrafter"/>
</dbReference>
<evidence type="ECO:0000313" key="4">
    <source>
        <dbReference type="Proteomes" id="UP000037460"/>
    </source>
</evidence>
<dbReference type="GO" id="GO:0006620">
    <property type="term" value="P:post-translational protein targeting to endoplasmic reticulum membrane"/>
    <property type="evidence" value="ECO:0007669"/>
    <property type="project" value="TreeGrafter"/>
</dbReference>
<dbReference type="InterPro" id="IPR011990">
    <property type="entry name" value="TPR-like_helical_dom_sf"/>
</dbReference>
<dbReference type="Proteomes" id="UP000037460">
    <property type="component" value="Unassembled WGS sequence"/>
</dbReference>
<dbReference type="Gene3D" id="1.25.40.10">
    <property type="entry name" value="Tetratricopeptide repeat domain"/>
    <property type="match status" value="1"/>
</dbReference>
<dbReference type="GO" id="GO:0072380">
    <property type="term" value="C:TRC complex"/>
    <property type="evidence" value="ECO:0007669"/>
    <property type="project" value="TreeGrafter"/>
</dbReference>
<keyword evidence="1" id="KW-0677">Repeat</keyword>
<organism evidence="3 4">
    <name type="scientific">Chrysochromulina tobinii</name>
    <dbReference type="NCBI Taxonomy" id="1460289"/>
    <lineage>
        <taxon>Eukaryota</taxon>
        <taxon>Haptista</taxon>
        <taxon>Haptophyta</taxon>
        <taxon>Prymnesiophyceae</taxon>
        <taxon>Prymnesiales</taxon>
        <taxon>Chrysochromulinaceae</taxon>
        <taxon>Chrysochromulina</taxon>
    </lineage>
</organism>
<proteinExistence type="predicted"/>
<keyword evidence="2" id="KW-0802">TPR repeat</keyword>
<gene>
    <name evidence="3" type="ORF">Ctob_011155</name>
</gene>
<dbReference type="AlphaFoldDB" id="A0A0M0JHU0"/>
<dbReference type="PANTHER" id="PTHR45831">
    <property type="entry name" value="LD24721P"/>
    <property type="match status" value="1"/>
</dbReference>
<reference evidence="4" key="1">
    <citation type="journal article" date="2015" name="PLoS Genet.">
        <title>Genome Sequence and Transcriptome Analyses of Chrysochromulina tobin: Metabolic Tools for Enhanced Algal Fitness in the Prominent Order Prymnesiales (Haptophyceae).</title>
        <authorList>
            <person name="Hovde B.T."/>
            <person name="Deodato C.R."/>
            <person name="Hunsperger H.M."/>
            <person name="Ryken S.A."/>
            <person name="Yost W."/>
            <person name="Jha R.K."/>
            <person name="Patterson J."/>
            <person name="Monnat R.J. Jr."/>
            <person name="Barlow S.B."/>
            <person name="Starkenburg S.R."/>
            <person name="Cattolico R.A."/>
        </authorList>
    </citation>
    <scope>NUCLEOTIDE SEQUENCE</scope>
    <source>
        <strain evidence="4">CCMP291</strain>
    </source>
</reference>
<accession>A0A0M0JHU0</accession>
<comment type="caution">
    <text evidence="3">The sequence shown here is derived from an EMBL/GenBank/DDBJ whole genome shotgun (WGS) entry which is preliminary data.</text>
</comment>
<dbReference type="OrthoDB" id="629492at2759"/>
<keyword evidence="4" id="KW-1185">Reference proteome</keyword>
<dbReference type="SUPFAM" id="SSF48452">
    <property type="entry name" value="TPR-like"/>
    <property type="match status" value="1"/>
</dbReference>
<dbReference type="EMBL" id="JWZX01002900">
    <property type="protein sequence ID" value="KOO26025.1"/>
    <property type="molecule type" value="Genomic_DNA"/>
</dbReference>